<keyword evidence="4" id="KW-1185">Reference proteome</keyword>
<gene>
    <name evidence="3" type="ORF">AFE02nite_12250</name>
</gene>
<evidence type="ECO:0000313" key="3">
    <source>
        <dbReference type="EMBL" id="GEN79491.1"/>
    </source>
</evidence>
<protein>
    <recommendedName>
        <fullName evidence="2">Helix-turn-helix domain-containing protein</fullName>
    </recommendedName>
</protein>
<dbReference type="Proteomes" id="UP000321484">
    <property type="component" value="Unassembled WGS sequence"/>
</dbReference>
<evidence type="ECO:0000256" key="1">
    <source>
        <dbReference type="SAM" id="MobiDB-lite"/>
    </source>
</evidence>
<organism evidence="3 4">
    <name type="scientific">Actinotalea fermentans</name>
    <dbReference type="NCBI Taxonomy" id="43671"/>
    <lineage>
        <taxon>Bacteria</taxon>
        <taxon>Bacillati</taxon>
        <taxon>Actinomycetota</taxon>
        <taxon>Actinomycetes</taxon>
        <taxon>Micrococcales</taxon>
        <taxon>Cellulomonadaceae</taxon>
        <taxon>Actinotalea</taxon>
    </lineage>
</organism>
<feature type="domain" description="Helix-turn-helix" evidence="2">
    <location>
        <begin position="7"/>
        <end position="53"/>
    </location>
</feature>
<proteinExistence type="predicted"/>
<reference evidence="3 4" key="1">
    <citation type="submission" date="2019-07" db="EMBL/GenBank/DDBJ databases">
        <title>Whole genome shotgun sequence of Actinotalea fermentans NBRC 105374.</title>
        <authorList>
            <person name="Hosoyama A."/>
            <person name="Uohara A."/>
            <person name="Ohji S."/>
            <person name="Ichikawa N."/>
        </authorList>
    </citation>
    <scope>NUCLEOTIDE SEQUENCE [LARGE SCALE GENOMIC DNA]</scope>
    <source>
        <strain evidence="3 4">NBRC 105374</strain>
    </source>
</reference>
<sequence length="103" mass="11304">MTEYVTLTPEEVAKTLGMSPWWVREQARRGRIPHLRLAKGRIRLLPEHVDALVALYTVDGGVADDARAPAAAASSDLTALGPTAKSVRAHRRRPHVQGDGRLF</sequence>
<evidence type="ECO:0000259" key="2">
    <source>
        <dbReference type="Pfam" id="PF12728"/>
    </source>
</evidence>
<dbReference type="InterPro" id="IPR041657">
    <property type="entry name" value="HTH_17"/>
</dbReference>
<comment type="caution">
    <text evidence="3">The sequence shown here is derived from an EMBL/GenBank/DDBJ whole genome shotgun (WGS) entry which is preliminary data.</text>
</comment>
<dbReference type="EMBL" id="BJYK01000001">
    <property type="protein sequence ID" value="GEN79491.1"/>
    <property type="molecule type" value="Genomic_DNA"/>
</dbReference>
<dbReference type="AlphaFoldDB" id="A0A511YWA9"/>
<dbReference type="OrthoDB" id="4949931at2"/>
<dbReference type="Pfam" id="PF12728">
    <property type="entry name" value="HTH_17"/>
    <property type="match status" value="1"/>
</dbReference>
<feature type="region of interest" description="Disordered" evidence="1">
    <location>
        <begin position="81"/>
        <end position="103"/>
    </location>
</feature>
<name>A0A511YWA9_9CELL</name>
<evidence type="ECO:0000313" key="4">
    <source>
        <dbReference type="Proteomes" id="UP000321484"/>
    </source>
</evidence>
<dbReference type="RefSeq" id="WP_052113435.1">
    <property type="nucleotide sequence ID" value="NZ_BJYK01000001.1"/>
</dbReference>
<accession>A0A511YWA9</accession>